<dbReference type="KEGG" id="kbs:EPA93_40025"/>
<proteinExistence type="predicted"/>
<dbReference type="GO" id="GO:0022857">
    <property type="term" value="F:transmembrane transporter activity"/>
    <property type="evidence" value="ECO:0007669"/>
    <property type="project" value="InterPro"/>
</dbReference>
<evidence type="ECO:0000256" key="1">
    <source>
        <dbReference type="SAM" id="Phobius"/>
    </source>
</evidence>
<dbReference type="Proteomes" id="UP000290365">
    <property type="component" value="Chromosome"/>
</dbReference>
<dbReference type="OrthoDB" id="9813540at2"/>
<name>A0A4P6K6S0_KTERU</name>
<dbReference type="InterPro" id="IPR024529">
    <property type="entry name" value="ECF_trnsprt_substrate-spec"/>
</dbReference>
<dbReference type="EMBL" id="CP035758">
    <property type="protein sequence ID" value="QBD83732.1"/>
    <property type="molecule type" value="Genomic_DNA"/>
</dbReference>
<dbReference type="AlphaFoldDB" id="A0A4P6K6S0"/>
<keyword evidence="1" id="KW-1133">Transmembrane helix</keyword>
<keyword evidence="1" id="KW-0812">Transmembrane</keyword>
<dbReference type="Pfam" id="PF12822">
    <property type="entry name" value="ECF_trnsprt"/>
    <property type="match status" value="1"/>
</dbReference>
<feature type="transmembrane region" description="Helical" evidence="1">
    <location>
        <begin position="142"/>
        <end position="165"/>
    </location>
</feature>
<evidence type="ECO:0000313" key="2">
    <source>
        <dbReference type="EMBL" id="QBD83732.1"/>
    </source>
</evidence>
<gene>
    <name evidence="2" type="ORF">EPA93_40025</name>
</gene>
<organism evidence="2 3">
    <name type="scientific">Ktedonosporobacter rubrisoli</name>
    <dbReference type="NCBI Taxonomy" id="2509675"/>
    <lineage>
        <taxon>Bacteria</taxon>
        <taxon>Bacillati</taxon>
        <taxon>Chloroflexota</taxon>
        <taxon>Ktedonobacteria</taxon>
        <taxon>Ktedonobacterales</taxon>
        <taxon>Ktedonosporobacteraceae</taxon>
        <taxon>Ktedonosporobacter</taxon>
    </lineage>
</organism>
<feature type="transmembrane region" description="Helical" evidence="1">
    <location>
        <begin position="107"/>
        <end position="130"/>
    </location>
</feature>
<protein>
    <submittedName>
        <fullName evidence="2">ECF transporter S component</fullName>
    </submittedName>
</protein>
<keyword evidence="3" id="KW-1185">Reference proteome</keyword>
<feature type="transmembrane region" description="Helical" evidence="1">
    <location>
        <begin position="80"/>
        <end position="100"/>
    </location>
</feature>
<sequence length="185" mass="19239">MTTERIVIAGVLAAITIILGVVPGLGFIPIPTMAGNATTEHIPTILGGVVAGPVVGIFSGLVFGILSFLRATTPLFKDPIVAIVPRLFIGLVSWAVFAGLKGLNRDVAAVVAGFLGSATNTVLVLGLAVARGYLPPVAVLPIIPQAVVESVIAAILTVILARIFYILESRLVRAPDTKPREELPY</sequence>
<dbReference type="Gene3D" id="1.10.1760.20">
    <property type="match status" value="1"/>
</dbReference>
<evidence type="ECO:0000313" key="3">
    <source>
        <dbReference type="Proteomes" id="UP000290365"/>
    </source>
</evidence>
<feature type="transmembrane region" description="Helical" evidence="1">
    <location>
        <begin position="6"/>
        <end position="30"/>
    </location>
</feature>
<keyword evidence="1" id="KW-0472">Membrane</keyword>
<feature type="transmembrane region" description="Helical" evidence="1">
    <location>
        <begin position="42"/>
        <end position="68"/>
    </location>
</feature>
<reference evidence="2 3" key="1">
    <citation type="submission" date="2019-01" db="EMBL/GenBank/DDBJ databases">
        <title>Ktedonosporobacter rubrisoli SCAWS-G2.</title>
        <authorList>
            <person name="Huang Y."/>
            <person name="Yan B."/>
        </authorList>
    </citation>
    <scope>NUCLEOTIDE SEQUENCE [LARGE SCALE GENOMIC DNA]</scope>
    <source>
        <strain evidence="2 3">SCAWS-G2</strain>
    </source>
</reference>
<accession>A0A4P6K6S0</accession>